<comment type="caution">
    <text evidence="1">The sequence shown here is derived from an EMBL/GenBank/DDBJ whole genome shotgun (WGS) entry which is preliminary data.</text>
</comment>
<protein>
    <submittedName>
        <fullName evidence="1">Uncharacterized protein</fullName>
    </submittedName>
</protein>
<accession>A0A8X6SPV8</accession>
<dbReference type="AlphaFoldDB" id="A0A8X6SPV8"/>
<keyword evidence="2" id="KW-1185">Reference proteome</keyword>
<dbReference type="Proteomes" id="UP000887159">
    <property type="component" value="Unassembled WGS sequence"/>
</dbReference>
<name>A0A8X6SPV8_TRICX</name>
<sequence length="122" mass="14263">MMNQFEEISSDRCNESSDEISRKINNDVYCSAIIEILSAWSSDQATQKRPHVARRLSMTDLKYQVIMLVHTRVWLVEEYLETEDGVVSQIYRSESHREEVPKLFCLLDPLPWFSVLGRPLLT</sequence>
<proteinExistence type="predicted"/>
<dbReference type="EMBL" id="BMAU01021319">
    <property type="protein sequence ID" value="GFY13047.1"/>
    <property type="molecule type" value="Genomic_DNA"/>
</dbReference>
<organism evidence="1 2">
    <name type="scientific">Trichonephila clavipes</name>
    <name type="common">Golden silk orbweaver</name>
    <name type="synonym">Nephila clavipes</name>
    <dbReference type="NCBI Taxonomy" id="2585209"/>
    <lineage>
        <taxon>Eukaryota</taxon>
        <taxon>Metazoa</taxon>
        <taxon>Ecdysozoa</taxon>
        <taxon>Arthropoda</taxon>
        <taxon>Chelicerata</taxon>
        <taxon>Arachnida</taxon>
        <taxon>Araneae</taxon>
        <taxon>Araneomorphae</taxon>
        <taxon>Entelegynae</taxon>
        <taxon>Araneoidea</taxon>
        <taxon>Nephilidae</taxon>
        <taxon>Trichonephila</taxon>
    </lineage>
</organism>
<reference evidence="1" key="1">
    <citation type="submission" date="2020-08" db="EMBL/GenBank/DDBJ databases">
        <title>Multicomponent nature underlies the extraordinary mechanical properties of spider dragline silk.</title>
        <authorList>
            <person name="Kono N."/>
            <person name="Nakamura H."/>
            <person name="Mori M."/>
            <person name="Yoshida Y."/>
            <person name="Ohtoshi R."/>
            <person name="Malay A.D."/>
            <person name="Moran D.A.P."/>
            <person name="Tomita M."/>
            <person name="Numata K."/>
            <person name="Arakawa K."/>
        </authorList>
    </citation>
    <scope>NUCLEOTIDE SEQUENCE</scope>
</reference>
<gene>
    <name evidence="1" type="ORF">TNCV_666101</name>
</gene>
<evidence type="ECO:0000313" key="1">
    <source>
        <dbReference type="EMBL" id="GFY13047.1"/>
    </source>
</evidence>
<evidence type="ECO:0000313" key="2">
    <source>
        <dbReference type="Proteomes" id="UP000887159"/>
    </source>
</evidence>